<gene>
    <name evidence="9" type="ORF">SCLCIDRAFT_1216719</name>
</gene>
<evidence type="ECO:0000256" key="7">
    <source>
        <dbReference type="ARBA" id="ARBA00022840"/>
    </source>
</evidence>
<dbReference type="EC" id="2.7.1.158" evidence="2 8"/>
<evidence type="ECO:0000256" key="2">
    <source>
        <dbReference type="ARBA" id="ARBA00012023"/>
    </source>
</evidence>
<keyword evidence="4 8" id="KW-0808">Transferase</keyword>
<reference evidence="9 10" key="1">
    <citation type="submission" date="2014-04" db="EMBL/GenBank/DDBJ databases">
        <authorList>
            <consortium name="DOE Joint Genome Institute"/>
            <person name="Kuo A."/>
            <person name="Kohler A."/>
            <person name="Nagy L.G."/>
            <person name="Floudas D."/>
            <person name="Copeland A."/>
            <person name="Barry K.W."/>
            <person name="Cichocki N."/>
            <person name="Veneault-Fourrey C."/>
            <person name="LaButti K."/>
            <person name="Lindquist E.A."/>
            <person name="Lipzen A."/>
            <person name="Lundell T."/>
            <person name="Morin E."/>
            <person name="Murat C."/>
            <person name="Sun H."/>
            <person name="Tunlid A."/>
            <person name="Henrissat B."/>
            <person name="Grigoriev I.V."/>
            <person name="Hibbett D.S."/>
            <person name="Martin F."/>
            <person name="Nordberg H.P."/>
            <person name="Cantor M.N."/>
            <person name="Hua S.X."/>
        </authorList>
    </citation>
    <scope>NUCLEOTIDE SEQUENCE [LARGE SCALE GENOMIC DNA]</scope>
    <source>
        <strain evidence="9 10">Foug A</strain>
    </source>
</reference>
<dbReference type="PANTHER" id="PTHR14456:SF2">
    <property type="entry name" value="INOSITOL-PENTAKISPHOSPHATE 2-KINASE"/>
    <property type="match status" value="1"/>
</dbReference>
<organism evidence="9 10">
    <name type="scientific">Scleroderma citrinum Foug A</name>
    <dbReference type="NCBI Taxonomy" id="1036808"/>
    <lineage>
        <taxon>Eukaryota</taxon>
        <taxon>Fungi</taxon>
        <taxon>Dikarya</taxon>
        <taxon>Basidiomycota</taxon>
        <taxon>Agaricomycotina</taxon>
        <taxon>Agaricomycetes</taxon>
        <taxon>Agaricomycetidae</taxon>
        <taxon>Boletales</taxon>
        <taxon>Sclerodermatineae</taxon>
        <taxon>Sclerodermataceae</taxon>
        <taxon>Scleroderma</taxon>
    </lineage>
</organism>
<dbReference type="Gene3D" id="3.30.200.110">
    <property type="entry name" value="Inositol-pentakisphosphate 2-kinase, N-lobe"/>
    <property type="match status" value="1"/>
</dbReference>
<keyword evidence="7 8" id="KW-0067">ATP-binding</keyword>
<proteinExistence type="predicted"/>
<comment type="domain">
    <text evidence="8">The EXKPK motif is conserved in inositol-pentakisphosphate 2-kinases of both family 1 and 2.</text>
</comment>
<dbReference type="GO" id="GO:0005634">
    <property type="term" value="C:nucleus"/>
    <property type="evidence" value="ECO:0007669"/>
    <property type="project" value="TreeGrafter"/>
</dbReference>
<dbReference type="InParanoid" id="A0A0C3DJ06"/>
<dbReference type="HOGENOM" id="CLU_033188_1_0_1"/>
<dbReference type="AlphaFoldDB" id="A0A0C3DJ06"/>
<keyword evidence="6 8" id="KW-0418">Kinase</keyword>
<name>A0A0C3DJ06_9AGAM</name>
<dbReference type="GO" id="GO:0035299">
    <property type="term" value="F:inositol-1,3,4,5,6-pentakisphosphate 2-kinase activity"/>
    <property type="evidence" value="ECO:0007669"/>
    <property type="project" value="UniProtKB-EC"/>
</dbReference>
<evidence type="ECO:0000256" key="5">
    <source>
        <dbReference type="ARBA" id="ARBA00022741"/>
    </source>
</evidence>
<accession>A0A0C3DJ06</accession>
<dbReference type="PANTHER" id="PTHR14456">
    <property type="entry name" value="INOSITOL POLYPHOSPHATE KINASE 1"/>
    <property type="match status" value="1"/>
</dbReference>
<dbReference type="Pfam" id="PF06090">
    <property type="entry name" value="Ins_P5_2-kin"/>
    <property type="match status" value="1"/>
</dbReference>
<dbReference type="STRING" id="1036808.A0A0C3DJ06"/>
<protein>
    <recommendedName>
        <fullName evidence="3 8">Inositol-pentakisphosphate 2-kinase</fullName>
        <ecNumber evidence="2 8">2.7.1.158</ecNumber>
    </recommendedName>
</protein>
<dbReference type="GO" id="GO:0032958">
    <property type="term" value="P:inositol phosphate biosynthetic process"/>
    <property type="evidence" value="ECO:0007669"/>
    <property type="project" value="TreeGrafter"/>
</dbReference>
<comment type="catalytic activity">
    <reaction evidence="1 8">
        <text>1D-myo-inositol 1,3,4,5,6-pentakisphosphate + ATP = 1D-myo-inositol hexakisphosphate + ADP + H(+)</text>
        <dbReference type="Rhea" id="RHEA:20313"/>
        <dbReference type="ChEBI" id="CHEBI:15378"/>
        <dbReference type="ChEBI" id="CHEBI:30616"/>
        <dbReference type="ChEBI" id="CHEBI:57733"/>
        <dbReference type="ChEBI" id="CHEBI:58130"/>
        <dbReference type="ChEBI" id="CHEBI:456216"/>
        <dbReference type="EC" id="2.7.1.158"/>
    </reaction>
</comment>
<dbReference type="GO" id="GO:0005524">
    <property type="term" value="F:ATP binding"/>
    <property type="evidence" value="ECO:0007669"/>
    <property type="project" value="UniProtKB-KW"/>
</dbReference>
<evidence type="ECO:0000313" key="10">
    <source>
        <dbReference type="Proteomes" id="UP000053989"/>
    </source>
</evidence>
<evidence type="ECO:0000256" key="3">
    <source>
        <dbReference type="ARBA" id="ARBA00014846"/>
    </source>
</evidence>
<keyword evidence="5 8" id="KW-0547">Nucleotide-binding</keyword>
<comment type="function">
    <text evidence="8">Phosphorylates Ins(1,3,4,5,6)P5 at position 2 to form Ins(1,2,3,4,5,6)P6 (InsP6 or phytate).</text>
</comment>
<dbReference type="InterPro" id="IPR009286">
    <property type="entry name" value="Ins_P5_2-kin"/>
</dbReference>
<dbReference type="InterPro" id="IPR043001">
    <property type="entry name" value="IP5_2-K_N_lobe"/>
</dbReference>
<sequence length="418" mass="46784">MNHIQITDTQPIDWVYVSEGGATIVFSYRGREDPRFDGRVLRLRKTSLGGSGATPSCDIDGEEPDDPMVSFQKDFISQLVPQTFLPELDVVLLNPSWLYLLESLRDRDRPPERRMKDGIDKGRRKGVLATNLIGGEGTIAVEIKPKWGFLPKAHHLSEETAGTKTSACRFCMHTYLRSEEGGFLSEYCPLDLYSQNETRVRKALHDLWTAWDRSDGSRNNLRIFASGEMVKPAQDSYGRLVNLLAGDEPSTSRTDPKDAFISALIPLLLSSKVLQVISTLQRMLDALDIEGLSKLHAISSPGNAQSSLASLTVDPSYEDWHGFVAAYRTGFCSWDHANPDPANIKSYLMAYLLSATFKDCSVILRIKEGDRSPQGAHSVSIIDLDQKSINRLGKWEELDRTIVARYRSASQQKRCIDQ</sequence>
<evidence type="ECO:0000256" key="8">
    <source>
        <dbReference type="RuleBase" id="RU364126"/>
    </source>
</evidence>
<keyword evidence="10" id="KW-1185">Reference proteome</keyword>
<dbReference type="OrthoDB" id="272370at2759"/>
<evidence type="ECO:0000256" key="6">
    <source>
        <dbReference type="ARBA" id="ARBA00022777"/>
    </source>
</evidence>
<evidence type="ECO:0000313" key="9">
    <source>
        <dbReference type="EMBL" id="KIM60655.1"/>
    </source>
</evidence>
<reference evidence="10" key="2">
    <citation type="submission" date="2015-01" db="EMBL/GenBank/DDBJ databases">
        <title>Evolutionary Origins and Diversification of the Mycorrhizal Mutualists.</title>
        <authorList>
            <consortium name="DOE Joint Genome Institute"/>
            <consortium name="Mycorrhizal Genomics Consortium"/>
            <person name="Kohler A."/>
            <person name="Kuo A."/>
            <person name="Nagy L.G."/>
            <person name="Floudas D."/>
            <person name="Copeland A."/>
            <person name="Barry K.W."/>
            <person name="Cichocki N."/>
            <person name="Veneault-Fourrey C."/>
            <person name="LaButti K."/>
            <person name="Lindquist E.A."/>
            <person name="Lipzen A."/>
            <person name="Lundell T."/>
            <person name="Morin E."/>
            <person name="Murat C."/>
            <person name="Riley R."/>
            <person name="Ohm R."/>
            <person name="Sun H."/>
            <person name="Tunlid A."/>
            <person name="Henrissat B."/>
            <person name="Grigoriev I.V."/>
            <person name="Hibbett D.S."/>
            <person name="Martin F."/>
        </authorList>
    </citation>
    <scope>NUCLEOTIDE SEQUENCE [LARGE SCALE GENOMIC DNA]</scope>
    <source>
        <strain evidence="10">Foug A</strain>
    </source>
</reference>
<dbReference type="EMBL" id="KN822060">
    <property type="protein sequence ID" value="KIM60655.1"/>
    <property type="molecule type" value="Genomic_DNA"/>
</dbReference>
<evidence type="ECO:0000256" key="1">
    <source>
        <dbReference type="ARBA" id="ARBA00001774"/>
    </source>
</evidence>
<evidence type="ECO:0000256" key="4">
    <source>
        <dbReference type="ARBA" id="ARBA00022679"/>
    </source>
</evidence>
<dbReference type="Proteomes" id="UP000053989">
    <property type="component" value="Unassembled WGS sequence"/>
</dbReference>